<sequence length="55" mass="6081">MAATAKLLISPLVGEMPSFGKEGRTEGALSRRRIKSHLRALSRSQCAGRHCRCRE</sequence>
<protein>
    <submittedName>
        <fullName evidence="1">Uncharacterized protein</fullName>
    </submittedName>
</protein>
<dbReference type="EMBL" id="FUIG01000021">
    <property type="protein sequence ID" value="SJM30442.1"/>
    <property type="molecule type" value="Genomic_DNA"/>
</dbReference>
<reference evidence="2" key="1">
    <citation type="submission" date="2016-12" db="EMBL/GenBank/DDBJ databases">
        <authorList>
            <person name="Brunel B."/>
        </authorList>
    </citation>
    <scope>NUCLEOTIDE SEQUENCE [LARGE SCALE GENOMIC DNA]</scope>
</reference>
<proteinExistence type="predicted"/>
<organism evidence="1 2">
    <name type="scientific">Mesorhizobium delmotii</name>
    <dbReference type="NCBI Taxonomy" id="1631247"/>
    <lineage>
        <taxon>Bacteria</taxon>
        <taxon>Pseudomonadati</taxon>
        <taxon>Pseudomonadota</taxon>
        <taxon>Alphaproteobacteria</taxon>
        <taxon>Hyphomicrobiales</taxon>
        <taxon>Phyllobacteriaceae</taxon>
        <taxon>Mesorhizobium</taxon>
    </lineage>
</organism>
<evidence type="ECO:0000313" key="1">
    <source>
        <dbReference type="EMBL" id="SJM30442.1"/>
    </source>
</evidence>
<accession>A0A2P9AH13</accession>
<keyword evidence="2" id="KW-1185">Reference proteome</keyword>
<name>A0A2P9AH13_9HYPH</name>
<gene>
    <name evidence="1" type="ORF">BQ8482_150029</name>
</gene>
<dbReference type="AlphaFoldDB" id="A0A2P9AH13"/>
<dbReference type="Proteomes" id="UP000245698">
    <property type="component" value="Unassembled WGS sequence"/>
</dbReference>
<evidence type="ECO:0000313" key="2">
    <source>
        <dbReference type="Proteomes" id="UP000245698"/>
    </source>
</evidence>